<evidence type="ECO:0000313" key="2">
    <source>
        <dbReference type="Proteomes" id="UP000652219"/>
    </source>
</evidence>
<sequence>MVKRPRYAVHARINRSIAVRSALTHAGWCNPGFKVEDPYANSSTWFSLGVVDEKASLLEAGRELCEFQRNVRASKDMRCHTNHWVLGQQDEESADSTSVRGWLESLESSRELTVGVFPLARYPAWVNSVWKIEVELHLKADAGGGPPASVTDTASGSARIVPLGEVMDIVKSAIWPSSQHPRKKAAVLGEILDQQREQYRRTGSRSDVDEAILIARMAVDVLPDDAPTRPRFLTELESLIADRDTRTENAQEAV</sequence>
<accession>A0A8H6ML07</accession>
<organism evidence="1 2">
    <name type="scientific">Colletotrichum sojae</name>
    <dbReference type="NCBI Taxonomy" id="2175907"/>
    <lineage>
        <taxon>Eukaryota</taxon>
        <taxon>Fungi</taxon>
        <taxon>Dikarya</taxon>
        <taxon>Ascomycota</taxon>
        <taxon>Pezizomycotina</taxon>
        <taxon>Sordariomycetes</taxon>
        <taxon>Hypocreomycetidae</taxon>
        <taxon>Glomerellales</taxon>
        <taxon>Glomerellaceae</taxon>
        <taxon>Colletotrichum</taxon>
        <taxon>Colletotrichum orchidearum species complex</taxon>
    </lineage>
</organism>
<evidence type="ECO:0000313" key="1">
    <source>
        <dbReference type="EMBL" id="KAF6794280.1"/>
    </source>
</evidence>
<dbReference type="AlphaFoldDB" id="A0A8H6ML07"/>
<keyword evidence="2" id="KW-1185">Reference proteome</keyword>
<name>A0A8H6ML07_9PEZI</name>
<reference evidence="1 2" key="1">
    <citation type="journal article" date="2020" name="Phytopathology">
        <title>Genome Sequence Resources of Colletotrichum truncatum, C. plurivorum, C. musicola, and C. sojae: Four Species Pathogenic to Soybean (Glycine max).</title>
        <authorList>
            <person name="Rogerio F."/>
            <person name="Boufleur T.R."/>
            <person name="Ciampi-Guillardi M."/>
            <person name="Sukno S.A."/>
            <person name="Thon M.R."/>
            <person name="Massola Junior N.S."/>
            <person name="Baroncelli R."/>
        </authorList>
    </citation>
    <scope>NUCLEOTIDE SEQUENCE [LARGE SCALE GENOMIC DNA]</scope>
    <source>
        <strain evidence="1 2">LFN0009</strain>
    </source>
</reference>
<proteinExistence type="predicted"/>
<gene>
    <name evidence="1" type="ORF">CSOJ01_13705</name>
</gene>
<dbReference type="EMBL" id="WIGN01000412">
    <property type="protein sequence ID" value="KAF6794280.1"/>
    <property type="molecule type" value="Genomic_DNA"/>
</dbReference>
<dbReference type="Proteomes" id="UP000652219">
    <property type="component" value="Unassembled WGS sequence"/>
</dbReference>
<protein>
    <submittedName>
        <fullName evidence="1">TPR domain-containing protein</fullName>
    </submittedName>
</protein>
<comment type="caution">
    <text evidence="1">The sequence shown here is derived from an EMBL/GenBank/DDBJ whole genome shotgun (WGS) entry which is preliminary data.</text>
</comment>